<dbReference type="AlphaFoldDB" id="A0A162CRF4"/>
<feature type="transmembrane region" description="Helical" evidence="1">
    <location>
        <begin position="34"/>
        <end position="56"/>
    </location>
</feature>
<protein>
    <submittedName>
        <fullName evidence="2">Uncharacterized protein</fullName>
    </submittedName>
</protein>
<keyword evidence="3" id="KW-1185">Reference proteome</keyword>
<evidence type="ECO:0000256" key="1">
    <source>
        <dbReference type="SAM" id="Phobius"/>
    </source>
</evidence>
<keyword evidence="1" id="KW-1133">Transmembrane helix</keyword>
<keyword evidence="1" id="KW-0472">Membrane</keyword>
<sequence>MYSNFVPVGKGSWISYWLWTDTCVFIDEPLTMRYAIVSFLVIIPFSSTFVIIGCPIRIEPHAYDML</sequence>
<gene>
    <name evidence="2" type="ORF">APZ42_006504</name>
</gene>
<dbReference type="EMBL" id="LRGB01018050">
    <property type="protein sequence ID" value="KZR98193.1"/>
    <property type="molecule type" value="Genomic_DNA"/>
</dbReference>
<comment type="caution">
    <text evidence="2">The sequence shown here is derived from an EMBL/GenBank/DDBJ whole genome shotgun (WGS) entry which is preliminary data.</text>
</comment>
<keyword evidence="1" id="KW-0812">Transmembrane</keyword>
<accession>A0A162CRF4</accession>
<name>A0A162CRF4_9CRUS</name>
<dbReference type="Proteomes" id="UP000076858">
    <property type="component" value="Unassembled WGS sequence"/>
</dbReference>
<evidence type="ECO:0000313" key="2">
    <source>
        <dbReference type="EMBL" id="KZR98193.1"/>
    </source>
</evidence>
<proteinExistence type="predicted"/>
<organism evidence="2 3">
    <name type="scientific">Daphnia magna</name>
    <dbReference type="NCBI Taxonomy" id="35525"/>
    <lineage>
        <taxon>Eukaryota</taxon>
        <taxon>Metazoa</taxon>
        <taxon>Ecdysozoa</taxon>
        <taxon>Arthropoda</taxon>
        <taxon>Crustacea</taxon>
        <taxon>Branchiopoda</taxon>
        <taxon>Diplostraca</taxon>
        <taxon>Cladocera</taxon>
        <taxon>Anomopoda</taxon>
        <taxon>Daphniidae</taxon>
        <taxon>Daphnia</taxon>
    </lineage>
</organism>
<reference evidence="2 3" key="1">
    <citation type="submission" date="2016-03" db="EMBL/GenBank/DDBJ databases">
        <title>EvidentialGene: Evidence-directed Construction of Genes on Genomes.</title>
        <authorList>
            <person name="Gilbert D.G."/>
            <person name="Choi J.-H."/>
            <person name="Mockaitis K."/>
            <person name="Colbourne J."/>
            <person name="Pfrender M."/>
        </authorList>
    </citation>
    <scope>NUCLEOTIDE SEQUENCE [LARGE SCALE GENOMIC DNA]</scope>
    <source>
        <strain evidence="2 3">Xinb3</strain>
        <tissue evidence="2">Complete organism</tissue>
    </source>
</reference>
<evidence type="ECO:0000313" key="3">
    <source>
        <dbReference type="Proteomes" id="UP000076858"/>
    </source>
</evidence>